<dbReference type="Proteomes" id="UP001352852">
    <property type="component" value="Unassembled WGS sequence"/>
</dbReference>
<name>A0ABU7EGP8_9TELE</name>
<dbReference type="EMBL" id="JAHUTJ010052845">
    <property type="protein sequence ID" value="MED6285315.1"/>
    <property type="molecule type" value="Genomic_DNA"/>
</dbReference>
<evidence type="ECO:0000313" key="2">
    <source>
        <dbReference type="EMBL" id="MED6285315.1"/>
    </source>
</evidence>
<sequence>MRAHLGTPEERCRCHPAPPFLLTSAERDQQQEPEGPDPDIEPRRKGPLPRTGPSRVTGGLVLSPGEIQPGNFASPSQDNRHIYRANYHA</sequence>
<evidence type="ECO:0000256" key="1">
    <source>
        <dbReference type="SAM" id="MobiDB-lite"/>
    </source>
</evidence>
<accession>A0ABU7EGP8</accession>
<keyword evidence="3" id="KW-1185">Reference proteome</keyword>
<feature type="region of interest" description="Disordered" evidence="1">
    <location>
        <begin position="1"/>
        <end position="89"/>
    </location>
</feature>
<proteinExistence type="predicted"/>
<comment type="caution">
    <text evidence="2">The sequence shown here is derived from an EMBL/GenBank/DDBJ whole genome shotgun (WGS) entry which is preliminary data.</text>
</comment>
<evidence type="ECO:0000313" key="3">
    <source>
        <dbReference type="Proteomes" id="UP001352852"/>
    </source>
</evidence>
<reference evidence="2 3" key="1">
    <citation type="submission" date="2021-06" db="EMBL/GenBank/DDBJ databases">
        <authorList>
            <person name="Palmer J.M."/>
        </authorList>
    </citation>
    <scope>NUCLEOTIDE SEQUENCE [LARGE SCALE GENOMIC DNA]</scope>
    <source>
        <strain evidence="2 3">CL_MEX2019</strain>
        <tissue evidence="2">Muscle</tissue>
    </source>
</reference>
<protein>
    <submittedName>
        <fullName evidence="2">Uncharacterized protein</fullName>
    </submittedName>
</protein>
<organism evidence="2 3">
    <name type="scientific">Characodon lateralis</name>
    <dbReference type="NCBI Taxonomy" id="208331"/>
    <lineage>
        <taxon>Eukaryota</taxon>
        <taxon>Metazoa</taxon>
        <taxon>Chordata</taxon>
        <taxon>Craniata</taxon>
        <taxon>Vertebrata</taxon>
        <taxon>Euteleostomi</taxon>
        <taxon>Actinopterygii</taxon>
        <taxon>Neopterygii</taxon>
        <taxon>Teleostei</taxon>
        <taxon>Neoteleostei</taxon>
        <taxon>Acanthomorphata</taxon>
        <taxon>Ovalentaria</taxon>
        <taxon>Atherinomorphae</taxon>
        <taxon>Cyprinodontiformes</taxon>
        <taxon>Goodeidae</taxon>
        <taxon>Characodon</taxon>
    </lineage>
</organism>
<gene>
    <name evidence="2" type="ORF">CHARACLAT_028033</name>
</gene>